<dbReference type="Proteomes" id="UP001057402">
    <property type="component" value="Chromosome 7"/>
</dbReference>
<reference evidence="2" key="1">
    <citation type="journal article" date="2023" name="Front. Plant Sci.">
        <title>Chromosomal-level genome assembly of Melastoma candidum provides insights into trichome evolution.</title>
        <authorList>
            <person name="Zhong Y."/>
            <person name="Wu W."/>
            <person name="Sun C."/>
            <person name="Zou P."/>
            <person name="Liu Y."/>
            <person name="Dai S."/>
            <person name="Zhou R."/>
        </authorList>
    </citation>
    <scope>NUCLEOTIDE SEQUENCE [LARGE SCALE GENOMIC DNA]</scope>
</reference>
<name>A0ACB9P2C8_9MYRT</name>
<organism evidence="1 2">
    <name type="scientific">Melastoma candidum</name>
    <dbReference type="NCBI Taxonomy" id="119954"/>
    <lineage>
        <taxon>Eukaryota</taxon>
        <taxon>Viridiplantae</taxon>
        <taxon>Streptophyta</taxon>
        <taxon>Embryophyta</taxon>
        <taxon>Tracheophyta</taxon>
        <taxon>Spermatophyta</taxon>
        <taxon>Magnoliopsida</taxon>
        <taxon>eudicotyledons</taxon>
        <taxon>Gunneridae</taxon>
        <taxon>Pentapetalae</taxon>
        <taxon>rosids</taxon>
        <taxon>malvids</taxon>
        <taxon>Myrtales</taxon>
        <taxon>Melastomataceae</taxon>
        <taxon>Melastomatoideae</taxon>
        <taxon>Melastomateae</taxon>
        <taxon>Melastoma</taxon>
    </lineage>
</organism>
<accession>A0ACB9P2C8</accession>
<evidence type="ECO:0000313" key="2">
    <source>
        <dbReference type="Proteomes" id="UP001057402"/>
    </source>
</evidence>
<evidence type="ECO:0000313" key="1">
    <source>
        <dbReference type="EMBL" id="KAI4343153.1"/>
    </source>
</evidence>
<comment type="caution">
    <text evidence="1">The sequence shown here is derived from an EMBL/GenBank/DDBJ whole genome shotgun (WGS) entry which is preliminary data.</text>
</comment>
<proteinExistence type="predicted"/>
<gene>
    <name evidence="1" type="ORF">MLD38_027689</name>
</gene>
<keyword evidence="2" id="KW-1185">Reference proteome</keyword>
<dbReference type="EMBL" id="CM042886">
    <property type="protein sequence ID" value="KAI4343153.1"/>
    <property type="molecule type" value="Genomic_DNA"/>
</dbReference>
<protein>
    <submittedName>
        <fullName evidence="1">Uncharacterized protein</fullName>
    </submittedName>
</protein>
<sequence length="98" mass="10995">MCQINNAKSLMRLDKFCAPMGPLDLSAGMGYLWDPANKKVRENVEESRGRGAGERPGLLVRDAAVEDVKRFKMGLGTETSSDDKENEREKDAEKYRSE</sequence>